<feature type="domain" description="AB hydrolase-1" evidence="1">
    <location>
        <begin position="12"/>
        <end position="236"/>
    </location>
</feature>
<comment type="caution">
    <text evidence="2">The sequence shown here is derived from an EMBL/GenBank/DDBJ whole genome shotgun (WGS) entry which is preliminary data.</text>
</comment>
<sequence>MAVQRGGPMARILLIHGAWGNGSSWTGVVPLLAAQGHQVEAFSLPGHGRNDTPSGDIGQPEYVAAVEARLLAGPPALLVGHSMGGMVVAQVAARQPAQVSAAVFVAALLPRDGESLLDLVQRQDAPGVRDFVRPGPVRGTTLLDPGAAGVLFPDATPQAAAAAMAVLSPQPNRGQTDKAVVGPGFAAVPKAYVFCTEDRVVTHPLQRAMVAATPCEAAFTLDCGHVPMLTRPKALAGILLGLAA</sequence>
<dbReference type="Pfam" id="PF12697">
    <property type="entry name" value="Abhydrolase_6"/>
    <property type="match status" value="1"/>
</dbReference>
<evidence type="ECO:0000259" key="1">
    <source>
        <dbReference type="Pfam" id="PF12697"/>
    </source>
</evidence>
<dbReference type="Gene3D" id="3.40.50.1820">
    <property type="entry name" value="alpha/beta hydrolase"/>
    <property type="match status" value="1"/>
</dbReference>
<evidence type="ECO:0000313" key="2">
    <source>
        <dbReference type="EMBL" id="PVE46752.1"/>
    </source>
</evidence>
<protein>
    <recommendedName>
        <fullName evidence="1">AB hydrolase-1 domain-containing protein</fullName>
    </recommendedName>
</protein>
<dbReference type="AlphaFoldDB" id="A0A2T7UQ06"/>
<dbReference type="InterPro" id="IPR000073">
    <property type="entry name" value="AB_hydrolase_1"/>
</dbReference>
<dbReference type="PANTHER" id="PTHR37017:SF11">
    <property type="entry name" value="ESTERASE_LIPASE_THIOESTERASE DOMAIN-CONTAINING PROTEIN"/>
    <property type="match status" value="1"/>
</dbReference>
<proteinExistence type="predicted"/>
<organism evidence="2 3">
    <name type="scientific">Pararhodobacter aggregans</name>
    <dbReference type="NCBI Taxonomy" id="404875"/>
    <lineage>
        <taxon>Bacteria</taxon>
        <taxon>Pseudomonadati</taxon>
        <taxon>Pseudomonadota</taxon>
        <taxon>Alphaproteobacteria</taxon>
        <taxon>Rhodobacterales</taxon>
        <taxon>Paracoccaceae</taxon>
        <taxon>Pararhodobacter</taxon>
    </lineage>
</organism>
<dbReference type="InterPro" id="IPR052897">
    <property type="entry name" value="Sec-Metab_Biosynth_Hydrolase"/>
</dbReference>
<accession>A0A2T7UQ06</accession>
<dbReference type="EMBL" id="QDDR01000007">
    <property type="protein sequence ID" value="PVE46752.1"/>
    <property type="molecule type" value="Genomic_DNA"/>
</dbReference>
<name>A0A2T7UQ06_9RHOB</name>
<dbReference type="Proteomes" id="UP000244810">
    <property type="component" value="Unassembled WGS sequence"/>
</dbReference>
<evidence type="ECO:0000313" key="3">
    <source>
        <dbReference type="Proteomes" id="UP000244810"/>
    </source>
</evidence>
<gene>
    <name evidence="2" type="ORF">DDE23_13765</name>
</gene>
<dbReference type="SUPFAM" id="SSF53474">
    <property type="entry name" value="alpha/beta-Hydrolases"/>
    <property type="match status" value="1"/>
</dbReference>
<reference evidence="2 3" key="1">
    <citation type="journal article" date="2011" name="Syst. Appl. Microbiol.">
        <title>Defluviimonas denitrificans gen. nov., sp. nov., and Pararhodobacter aggregans gen. nov., sp. nov., non-phototrophic Rhodobacteraceae from the biofilter of a marine aquaculture.</title>
        <authorList>
            <person name="Foesel B.U."/>
            <person name="Drake H.L."/>
            <person name="Schramm A."/>
        </authorList>
    </citation>
    <scope>NUCLEOTIDE SEQUENCE [LARGE SCALE GENOMIC DNA]</scope>
    <source>
        <strain evidence="2 3">D1-19</strain>
    </source>
</reference>
<dbReference type="InterPro" id="IPR029058">
    <property type="entry name" value="AB_hydrolase_fold"/>
</dbReference>
<keyword evidence="3" id="KW-1185">Reference proteome</keyword>
<dbReference type="PANTHER" id="PTHR37017">
    <property type="entry name" value="AB HYDROLASE-1 DOMAIN-CONTAINING PROTEIN-RELATED"/>
    <property type="match status" value="1"/>
</dbReference>